<feature type="transmembrane region" description="Helical" evidence="7">
    <location>
        <begin position="279"/>
        <end position="304"/>
    </location>
</feature>
<name>A0ABW4U0P9_9SPHN</name>
<evidence type="ECO:0000313" key="8">
    <source>
        <dbReference type="EMBL" id="MFD1952580.1"/>
    </source>
</evidence>
<dbReference type="PANTHER" id="PTHR42865">
    <property type="entry name" value="PROTON/GLUTAMATE-ASPARTATE SYMPORTER"/>
    <property type="match status" value="1"/>
</dbReference>
<protein>
    <submittedName>
        <fullName evidence="8">Dicarboxylate/amino acid:cation symporter</fullName>
    </submittedName>
</protein>
<feature type="transmembrane region" description="Helical" evidence="7">
    <location>
        <begin position="240"/>
        <end position="267"/>
    </location>
</feature>
<keyword evidence="9" id="KW-1185">Reference proteome</keyword>
<keyword evidence="3" id="KW-1003">Cell membrane</keyword>
<feature type="transmembrane region" description="Helical" evidence="7">
    <location>
        <begin position="316"/>
        <end position="340"/>
    </location>
</feature>
<evidence type="ECO:0000313" key="9">
    <source>
        <dbReference type="Proteomes" id="UP001597400"/>
    </source>
</evidence>
<reference evidence="9" key="1">
    <citation type="journal article" date="2019" name="Int. J. Syst. Evol. Microbiol.">
        <title>The Global Catalogue of Microorganisms (GCM) 10K type strain sequencing project: providing services to taxonomists for standard genome sequencing and annotation.</title>
        <authorList>
            <consortium name="The Broad Institute Genomics Platform"/>
            <consortium name="The Broad Institute Genome Sequencing Center for Infectious Disease"/>
            <person name="Wu L."/>
            <person name="Ma J."/>
        </authorList>
    </citation>
    <scope>NUCLEOTIDE SEQUENCE [LARGE SCALE GENOMIC DNA]</scope>
    <source>
        <strain evidence="9">CGMCC 1.12702</strain>
    </source>
</reference>
<evidence type="ECO:0000256" key="1">
    <source>
        <dbReference type="ARBA" id="ARBA00004651"/>
    </source>
</evidence>
<feature type="transmembrane region" description="Helical" evidence="7">
    <location>
        <begin position="352"/>
        <end position="377"/>
    </location>
</feature>
<proteinExistence type="predicted"/>
<dbReference type="InterPro" id="IPR036458">
    <property type="entry name" value="Na:dicarbo_symporter_sf"/>
</dbReference>
<dbReference type="PRINTS" id="PR00173">
    <property type="entry name" value="EDTRNSPORT"/>
</dbReference>
<keyword evidence="6 7" id="KW-0472">Membrane</keyword>
<feature type="transmembrane region" description="Helical" evidence="7">
    <location>
        <begin position="208"/>
        <end position="228"/>
    </location>
</feature>
<sequence>MVSPAIARASAETISTAGGLLETTDAADPFVHEDRDAPGRALLMTESHASSTDGRRPFRINRTARIFVALVGGILLGTFLADRQPALLANVLAVATPIGRLWLNGLTMTVVPLVFGLLVTGIASAAESASAGGVARRALLWFAVLLIAAAGVSALLSSALLAVWPPAESAALLTGPTAAAAPAPADGPTDWVGGLIPTNPIKAAADTAMVPLVVFAMLFGFAMARIAAPLRAALVTAFRGIVETMLVIVDWVLWLAPLGVFALALAVGAQLGLGAAGTLLHYVLIVAAACLSAALLAMVAAVVAGRMSPVAFLRAALPAQVVAVSTQSSLASLPAMIAAAPALGSDRDAAGVIFPLAVSIFRAASAAANMAVAVYLAHLHGVPLTSATLAVGVVTAAAVSLAAVGLPAQVSFFATIAPVCVAMGVPITLLPVLLAVESLPDIFRTFGNVTADLAVVRLAGRSGAREDG</sequence>
<evidence type="ECO:0000256" key="4">
    <source>
        <dbReference type="ARBA" id="ARBA00022692"/>
    </source>
</evidence>
<evidence type="ECO:0000256" key="6">
    <source>
        <dbReference type="ARBA" id="ARBA00023136"/>
    </source>
</evidence>
<dbReference type="PANTHER" id="PTHR42865:SF7">
    <property type="entry name" value="PROTON_GLUTAMATE-ASPARTATE SYMPORTER"/>
    <property type="match status" value="1"/>
</dbReference>
<comment type="subcellular location">
    <subcellularLocation>
        <location evidence="1">Cell membrane</location>
        <topology evidence="1">Multi-pass membrane protein</topology>
    </subcellularLocation>
</comment>
<dbReference type="RefSeq" id="WP_380931591.1">
    <property type="nucleotide sequence ID" value="NZ_JBHUGS010000005.1"/>
</dbReference>
<feature type="transmembrane region" description="Helical" evidence="7">
    <location>
        <begin position="101"/>
        <end position="126"/>
    </location>
</feature>
<feature type="transmembrane region" description="Helical" evidence="7">
    <location>
        <begin position="384"/>
        <end position="406"/>
    </location>
</feature>
<feature type="transmembrane region" description="Helical" evidence="7">
    <location>
        <begin position="412"/>
        <end position="436"/>
    </location>
</feature>
<accession>A0ABW4U0P9</accession>
<dbReference type="SUPFAM" id="SSF118215">
    <property type="entry name" value="Proton glutamate symport protein"/>
    <property type="match status" value="1"/>
</dbReference>
<evidence type="ECO:0000256" key="5">
    <source>
        <dbReference type="ARBA" id="ARBA00022989"/>
    </source>
</evidence>
<dbReference type="EMBL" id="JBHUGS010000005">
    <property type="protein sequence ID" value="MFD1952580.1"/>
    <property type="molecule type" value="Genomic_DNA"/>
</dbReference>
<keyword evidence="4 7" id="KW-0812">Transmembrane</keyword>
<dbReference type="Pfam" id="PF00375">
    <property type="entry name" value="SDF"/>
    <property type="match status" value="1"/>
</dbReference>
<dbReference type="InterPro" id="IPR001991">
    <property type="entry name" value="Na-dicarboxylate_symporter"/>
</dbReference>
<gene>
    <name evidence="8" type="ORF">ACFSGX_17515</name>
</gene>
<organism evidence="8 9">
    <name type="scientific">Sphingomonas arantia</name>
    <dbReference type="NCBI Taxonomy" id="1460676"/>
    <lineage>
        <taxon>Bacteria</taxon>
        <taxon>Pseudomonadati</taxon>
        <taxon>Pseudomonadota</taxon>
        <taxon>Alphaproteobacteria</taxon>
        <taxon>Sphingomonadales</taxon>
        <taxon>Sphingomonadaceae</taxon>
        <taxon>Sphingomonas</taxon>
    </lineage>
</organism>
<evidence type="ECO:0000256" key="2">
    <source>
        <dbReference type="ARBA" id="ARBA00022448"/>
    </source>
</evidence>
<comment type="caution">
    <text evidence="8">The sequence shown here is derived from an EMBL/GenBank/DDBJ whole genome shotgun (WGS) entry which is preliminary data.</text>
</comment>
<evidence type="ECO:0000256" key="3">
    <source>
        <dbReference type="ARBA" id="ARBA00022475"/>
    </source>
</evidence>
<dbReference type="Gene3D" id="1.10.3860.10">
    <property type="entry name" value="Sodium:dicarboxylate symporter"/>
    <property type="match status" value="1"/>
</dbReference>
<dbReference type="Proteomes" id="UP001597400">
    <property type="component" value="Unassembled WGS sequence"/>
</dbReference>
<keyword evidence="5 7" id="KW-1133">Transmembrane helix</keyword>
<feature type="transmembrane region" description="Helical" evidence="7">
    <location>
        <begin position="138"/>
        <end position="164"/>
    </location>
</feature>
<keyword evidence="2" id="KW-0813">Transport</keyword>
<evidence type="ECO:0000256" key="7">
    <source>
        <dbReference type="SAM" id="Phobius"/>
    </source>
</evidence>
<feature type="transmembrane region" description="Helical" evidence="7">
    <location>
        <begin position="64"/>
        <end position="81"/>
    </location>
</feature>